<protein>
    <submittedName>
        <fullName evidence="2">Uncharacterized protein</fullName>
    </submittedName>
</protein>
<evidence type="ECO:0000256" key="1">
    <source>
        <dbReference type="SAM" id="Phobius"/>
    </source>
</evidence>
<keyword evidence="3" id="KW-1185">Reference proteome</keyword>
<dbReference type="AlphaFoldDB" id="A0A853CLW8"/>
<dbReference type="EMBL" id="JACBZT010000001">
    <property type="protein sequence ID" value="NYJ08567.1"/>
    <property type="molecule type" value="Genomic_DNA"/>
</dbReference>
<keyword evidence="1" id="KW-1133">Transmembrane helix</keyword>
<feature type="transmembrane region" description="Helical" evidence="1">
    <location>
        <begin position="40"/>
        <end position="56"/>
    </location>
</feature>
<name>A0A853CLW8_9ACTN</name>
<dbReference type="RefSeq" id="WP_179721257.1">
    <property type="nucleotide sequence ID" value="NZ_JACBZT010000001.1"/>
</dbReference>
<keyword evidence="1" id="KW-0812">Transmembrane</keyword>
<reference evidence="2 3" key="1">
    <citation type="submission" date="2020-07" db="EMBL/GenBank/DDBJ databases">
        <title>Sequencing the genomes of 1000 actinobacteria strains.</title>
        <authorList>
            <person name="Klenk H.-P."/>
        </authorList>
    </citation>
    <scope>NUCLEOTIDE SEQUENCE [LARGE SCALE GENOMIC DNA]</scope>
    <source>
        <strain evidence="2 3">DSM 104001</strain>
    </source>
</reference>
<gene>
    <name evidence="2" type="ORF">GGQ55_004845</name>
</gene>
<comment type="caution">
    <text evidence="2">The sequence shown here is derived from an EMBL/GenBank/DDBJ whole genome shotgun (WGS) entry which is preliminary data.</text>
</comment>
<evidence type="ECO:0000313" key="2">
    <source>
        <dbReference type="EMBL" id="NYJ08567.1"/>
    </source>
</evidence>
<proteinExistence type="predicted"/>
<sequence>MSRFLIIALSGLAVVLGVIGLLEVAGPAFGDGRWIKGGAVGVASLVLIFGGSFMGARQVKRSGWVR</sequence>
<dbReference type="Proteomes" id="UP000541969">
    <property type="component" value="Unassembled WGS sequence"/>
</dbReference>
<accession>A0A853CLW8</accession>
<evidence type="ECO:0000313" key="3">
    <source>
        <dbReference type="Proteomes" id="UP000541969"/>
    </source>
</evidence>
<organism evidence="2 3">
    <name type="scientific">Petropleomorpha daqingensis</name>
    <dbReference type="NCBI Taxonomy" id="2026353"/>
    <lineage>
        <taxon>Bacteria</taxon>
        <taxon>Bacillati</taxon>
        <taxon>Actinomycetota</taxon>
        <taxon>Actinomycetes</taxon>
        <taxon>Geodermatophilales</taxon>
        <taxon>Geodermatophilaceae</taxon>
        <taxon>Petropleomorpha</taxon>
    </lineage>
</organism>
<keyword evidence="1" id="KW-0472">Membrane</keyword>